<dbReference type="PANTHER" id="PTHR10884:SF14">
    <property type="entry name" value="NADH DEHYDROGENASE [UBIQUINONE] IRON-SULFUR PROTEIN 3, MITOCHONDRIAL"/>
    <property type="match status" value="1"/>
</dbReference>
<dbReference type="EMBL" id="LIZT01000009">
    <property type="protein sequence ID" value="KPJ50952.1"/>
    <property type="molecule type" value="Genomic_DNA"/>
</dbReference>
<sequence length="140" mass="16393">MTELCRQLEKKFEVTGLKEHTPKRIYMEVPRRQISDVAKFLFQEHALRFCIATATDTRRGFEILYHFGEDKTGIIYSIRVFVPKDDPRIASLAPSLPAANWIEREIHELLGVDFDGHPNLEPLLTAEDWPRDRYPLRRGE</sequence>
<dbReference type="SUPFAM" id="SSF143243">
    <property type="entry name" value="Nqo5-like"/>
    <property type="match status" value="1"/>
</dbReference>
<dbReference type="AlphaFoldDB" id="A0A0S7WLD4"/>
<reference evidence="3 4" key="1">
    <citation type="journal article" date="2015" name="Microbiome">
        <title>Genomic resolution of linkages in carbon, nitrogen, and sulfur cycling among widespread estuary sediment bacteria.</title>
        <authorList>
            <person name="Baker B.J."/>
            <person name="Lazar C.S."/>
            <person name="Teske A.P."/>
            <person name="Dick G.J."/>
        </authorList>
    </citation>
    <scope>NUCLEOTIDE SEQUENCE [LARGE SCALE GENOMIC DNA]</scope>
    <source>
        <strain evidence="3">DG_26</strain>
    </source>
</reference>
<proteinExistence type="inferred from homology"/>
<protein>
    <recommendedName>
        <fullName evidence="2">NADH:ubiquinone oxidoreductase 30kDa subunit domain-containing protein</fullName>
    </recommendedName>
</protein>
<evidence type="ECO:0000313" key="4">
    <source>
        <dbReference type="Proteomes" id="UP000051124"/>
    </source>
</evidence>
<feature type="domain" description="NADH:ubiquinone oxidoreductase 30kDa subunit" evidence="2">
    <location>
        <begin position="28"/>
        <end position="138"/>
    </location>
</feature>
<gene>
    <name evidence="3" type="ORF">AMJ40_01380</name>
</gene>
<dbReference type="PANTHER" id="PTHR10884">
    <property type="entry name" value="NADH DEHYDROGENASE UBIQUINONE IRON-SULFUR PROTEIN 3"/>
    <property type="match status" value="1"/>
</dbReference>
<dbReference type="InterPro" id="IPR037232">
    <property type="entry name" value="NADH_quin_OxRdtase_su_C/D-like"/>
</dbReference>
<dbReference type="Pfam" id="PF00329">
    <property type="entry name" value="Complex1_30kDa"/>
    <property type="match status" value="1"/>
</dbReference>
<dbReference type="InterPro" id="IPR001268">
    <property type="entry name" value="NADH_UbQ_OxRdtase_30kDa_su"/>
</dbReference>
<accession>A0A0S7WLD4</accession>
<name>A0A0S7WLD4_UNCT6</name>
<dbReference type="Gene3D" id="3.30.460.80">
    <property type="entry name" value="NADH:ubiquinone oxidoreductase, 30kDa subunit"/>
    <property type="match status" value="1"/>
</dbReference>
<evidence type="ECO:0000256" key="1">
    <source>
        <dbReference type="ARBA" id="ARBA00007569"/>
    </source>
</evidence>
<dbReference type="Proteomes" id="UP000051124">
    <property type="component" value="Unassembled WGS sequence"/>
</dbReference>
<comment type="caution">
    <text evidence="3">The sequence shown here is derived from an EMBL/GenBank/DDBJ whole genome shotgun (WGS) entry which is preliminary data.</text>
</comment>
<dbReference type="GO" id="GO:0008137">
    <property type="term" value="F:NADH dehydrogenase (ubiquinone) activity"/>
    <property type="evidence" value="ECO:0007669"/>
    <property type="project" value="InterPro"/>
</dbReference>
<organism evidence="3 4">
    <name type="scientific">candidate division TA06 bacterium DG_26</name>
    <dbReference type="NCBI Taxonomy" id="1703771"/>
    <lineage>
        <taxon>Bacteria</taxon>
        <taxon>Bacteria division TA06</taxon>
    </lineage>
</organism>
<comment type="similarity">
    <text evidence="1">Belongs to the complex I 30 kDa subunit family.</text>
</comment>
<evidence type="ECO:0000259" key="2">
    <source>
        <dbReference type="Pfam" id="PF00329"/>
    </source>
</evidence>
<evidence type="ECO:0000313" key="3">
    <source>
        <dbReference type="EMBL" id="KPJ50952.1"/>
    </source>
</evidence>